<comment type="similarity">
    <text evidence="1">Belongs to the universal stress protein A family.</text>
</comment>
<evidence type="ECO:0000313" key="3">
    <source>
        <dbReference type="EMBL" id="OVE83784.1"/>
    </source>
</evidence>
<dbReference type="Pfam" id="PF00582">
    <property type="entry name" value="Usp"/>
    <property type="match status" value="1"/>
</dbReference>
<evidence type="ECO:0000259" key="2">
    <source>
        <dbReference type="Pfam" id="PF00582"/>
    </source>
</evidence>
<gene>
    <name evidence="3" type="ORF">B2G88_15295</name>
</gene>
<feature type="domain" description="UspA" evidence="2">
    <location>
        <begin position="1"/>
        <end position="138"/>
    </location>
</feature>
<reference evidence="3 4" key="1">
    <citation type="submission" date="2017-02" db="EMBL/GenBank/DDBJ databases">
        <title>Natronthermophilus aegyptiacus gen. nov.,sp. nov., an aerobic, extremely halophilic alkalithermophilic archaeon isolated from the athalassohaline Wadi An Natrun, Egypt.</title>
        <authorList>
            <person name="Zhao B."/>
        </authorList>
    </citation>
    <scope>NUCLEOTIDE SEQUENCE [LARGE SCALE GENOMIC DNA]</scope>
    <source>
        <strain evidence="3 4">CGMCC 1.3597</strain>
    </source>
</reference>
<dbReference type="RefSeq" id="WP_087715239.1">
    <property type="nucleotide sequence ID" value="NZ_MWPH01000003.1"/>
</dbReference>
<dbReference type="InterPro" id="IPR014729">
    <property type="entry name" value="Rossmann-like_a/b/a_fold"/>
</dbReference>
<dbReference type="Gene3D" id="3.40.50.620">
    <property type="entry name" value="HUPs"/>
    <property type="match status" value="1"/>
</dbReference>
<dbReference type="CDD" id="cd00293">
    <property type="entry name" value="USP-like"/>
    <property type="match status" value="1"/>
</dbReference>
<proteinExistence type="inferred from homology"/>
<dbReference type="PANTHER" id="PTHR46268">
    <property type="entry name" value="STRESS RESPONSE PROTEIN NHAX"/>
    <property type="match status" value="1"/>
</dbReference>
<dbReference type="InterPro" id="IPR006015">
    <property type="entry name" value="Universal_stress_UspA"/>
</dbReference>
<dbReference type="Proteomes" id="UP000196084">
    <property type="component" value="Unassembled WGS sequence"/>
</dbReference>
<accession>A0A202E6G7</accession>
<sequence length="144" mass="15263">MYETILFPTDGSDHAATVADHAIDIATTRDAAVHVMSVVDDRAFLVLDDERVAQVRGDLEESAQEATGDAAHRARERGLSVETAVDTGHPAECIVEYADANDIDLIVMGTSGDDYESNVVGSVSQRVVRTAPVPVLTVGPDVDA</sequence>
<comment type="caution">
    <text evidence="3">The sequence shown here is derived from an EMBL/GenBank/DDBJ whole genome shotgun (WGS) entry which is preliminary data.</text>
</comment>
<dbReference type="PANTHER" id="PTHR46268:SF6">
    <property type="entry name" value="UNIVERSAL STRESS PROTEIN UP12"/>
    <property type="match status" value="1"/>
</dbReference>
<dbReference type="InterPro" id="IPR006016">
    <property type="entry name" value="UspA"/>
</dbReference>
<dbReference type="PRINTS" id="PR01438">
    <property type="entry name" value="UNVRSLSTRESS"/>
</dbReference>
<evidence type="ECO:0000256" key="1">
    <source>
        <dbReference type="ARBA" id="ARBA00008791"/>
    </source>
</evidence>
<protein>
    <submittedName>
        <fullName evidence="3">Universal stress protein UspA</fullName>
    </submittedName>
</protein>
<dbReference type="SUPFAM" id="SSF52402">
    <property type="entry name" value="Adenine nucleotide alpha hydrolases-like"/>
    <property type="match status" value="1"/>
</dbReference>
<dbReference type="EMBL" id="MWPH01000003">
    <property type="protein sequence ID" value="OVE83784.1"/>
    <property type="molecule type" value="Genomic_DNA"/>
</dbReference>
<keyword evidence="4" id="KW-1185">Reference proteome</keyword>
<dbReference type="AlphaFoldDB" id="A0A202E6G7"/>
<organism evidence="3 4">
    <name type="scientific">Natronolimnobius baerhuensis</name>
    <dbReference type="NCBI Taxonomy" id="253108"/>
    <lineage>
        <taxon>Archaea</taxon>
        <taxon>Methanobacteriati</taxon>
        <taxon>Methanobacteriota</taxon>
        <taxon>Stenosarchaea group</taxon>
        <taxon>Halobacteria</taxon>
        <taxon>Halobacteriales</taxon>
        <taxon>Natrialbaceae</taxon>
        <taxon>Natronolimnobius</taxon>
    </lineage>
</organism>
<dbReference type="OrthoDB" id="105697at2157"/>
<evidence type="ECO:0000313" key="4">
    <source>
        <dbReference type="Proteomes" id="UP000196084"/>
    </source>
</evidence>
<name>A0A202E6G7_9EURY</name>